<dbReference type="AlphaFoldDB" id="A0A7D3VQZ5"/>
<reference evidence="2 3" key="1">
    <citation type="submission" date="2020-05" db="EMBL/GenBank/DDBJ databases">
        <title>Actinomadura verrucosospora NRRL-B18236 (PFL_A860) Genome sequencing and assembly.</title>
        <authorList>
            <person name="Samborskyy M."/>
        </authorList>
    </citation>
    <scope>NUCLEOTIDE SEQUENCE [LARGE SCALE GENOMIC DNA]</scope>
    <source>
        <strain evidence="2 3">NRRL:B18236</strain>
    </source>
</reference>
<dbReference type="Gene3D" id="1.10.357.10">
    <property type="entry name" value="Tetracycline Repressor, domain 2"/>
    <property type="match status" value="1"/>
</dbReference>
<protein>
    <recommendedName>
        <fullName evidence="4">TetR family transcriptional regulator</fullName>
    </recommendedName>
</protein>
<keyword evidence="3" id="KW-1185">Reference proteome</keyword>
<dbReference type="Proteomes" id="UP000501240">
    <property type="component" value="Chromosome"/>
</dbReference>
<sequence>MFARDGYLNAKITDITAEARRSAGSSDKHFTGKQDVLQALLSDWLAQACRPTRSATTCQTSPPCAPAWPRTGTPTTERPSPSEST</sequence>
<evidence type="ECO:0000313" key="3">
    <source>
        <dbReference type="Proteomes" id="UP000501240"/>
    </source>
</evidence>
<evidence type="ECO:0000313" key="2">
    <source>
        <dbReference type="EMBL" id="QKG20173.1"/>
    </source>
</evidence>
<dbReference type="EMBL" id="CP053892">
    <property type="protein sequence ID" value="QKG20173.1"/>
    <property type="molecule type" value="Genomic_DNA"/>
</dbReference>
<evidence type="ECO:0008006" key="4">
    <source>
        <dbReference type="Google" id="ProtNLM"/>
    </source>
</evidence>
<dbReference type="SUPFAM" id="SSF46689">
    <property type="entry name" value="Homeodomain-like"/>
    <property type="match status" value="1"/>
</dbReference>
<gene>
    <name evidence="2" type="ORF">ACTIVE_1810</name>
</gene>
<proteinExistence type="predicted"/>
<feature type="compositionally biased region" description="Polar residues" evidence="1">
    <location>
        <begin position="72"/>
        <end position="85"/>
    </location>
</feature>
<organism evidence="2 3">
    <name type="scientific">Actinomadura verrucosospora</name>
    <dbReference type="NCBI Taxonomy" id="46165"/>
    <lineage>
        <taxon>Bacteria</taxon>
        <taxon>Bacillati</taxon>
        <taxon>Actinomycetota</taxon>
        <taxon>Actinomycetes</taxon>
        <taxon>Streptosporangiales</taxon>
        <taxon>Thermomonosporaceae</taxon>
        <taxon>Actinomadura</taxon>
    </lineage>
</organism>
<evidence type="ECO:0000256" key="1">
    <source>
        <dbReference type="SAM" id="MobiDB-lite"/>
    </source>
</evidence>
<feature type="region of interest" description="Disordered" evidence="1">
    <location>
        <begin position="55"/>
        <end position="85"/>
    </location>
</feature>
<name>A0A7D3VQZ5_ACTVE</name>
<accession>A0A7D3VQZ5</accession>
<dbReference type="InterPro" id="IPR009057">
    <property type="entry name" value="Homeodomain-like_sf"/>
</dbReference>